<feature type="compositionally biased region" description="Basic and acidic residues" evidence="1">
    <location>
        <begin position="112"/>
        <end position="128"/>
    </location>
</feature>
<evidence type="ECO:0000313" key="4">
    <source>
        <dbReference type="Proteomes" id="UP001209681"/>
    </source>
</evidence>
<gene>
    <name evidence="3" type="ORF">OOT00_07760</name>
</gene>
<organism evidence="3 4">
    <name type="scientific">Desulfobotulus pelophilus</name>
    <dbReference type="NCBI Taxonomy" id="2823377"/>
    <lineage>
        <taxon>Bacteria</taxon>
        <taxon>Pseudomonadati</taxon>
        <taxon>Thermodesulfobacteriota</taxon>
        <taxon>Desulfobacteria</taxon>
        <taxon>Desulfobacterales</taxon>
        <taxon>Desulfobacteraceae</taxon>
        <taxon>Desulfobotulus</taxon>
    </lineage>
</organism>
<dbReference type="Proteomes" id="UP001209681">
    <property type="component" value="Unassembled WGS sequence"/>
</dbReference>
<evidence type="ECO:0000256" key="2">
    <source>
        <dbReference type="SAM" id="SignalP"/>
    </source>
</evidence>
<comment type="caution">
    <text evidence="3">The sequence shown here is derived from an EMBL/GenBank/DDBJ whole genome shotgun (WGS) entry which is preliminary data.</text>
</comment>
<evidence type="ECO:0000256" key="1">
    <source>
        <dbReference type="SAM" id="MobiDB-lite"/>
    </source>
</evidence>
<dbReference type="EMBL" id="JAPFPW010000007">
    <property type="protein sequence ID" value="MCW7753877.1"/>
    <property type="molecule type" value="Genomic_DNA"/>
</dbReference>
<keyword evidence="4" id="KW-1185">Reference proteome</keyword>
<reference evidence="3 4" key="1">
    <citation type="submission" date="2022-11" db="EMBL/GenBank/DDBJ databases">
        <title>Desulfobotulus tamanensis H1 sp. nov. - anaerobic, alkaliphilic, sulphate reducing bacterium isolated from terrestrial mud volcano.</title>
        <authorList>
            <person name="Frolova A."/>
            <person name="Merkel A.Y."/>
            <person name="Slobodkin A.I."/>
        </authorList>
    </citation>
    <scope>NUCLEOTIDE SEQUENCE [LARGE SCALE GENOMIC DNA]</scope>
    <source>
        <strain evidence="3 4">H1</strain>
    </source>
</reference>
<feature type="chain" id="PRO_5045053485" description="Periplasmic heavy metal sensor" evidence="2">
    <location>
        <begin position="28"/>
        <end position="141"/>
    </location>
</feature>
<protein>
    <recommendedName>
        <fullName evidence="5">Periplasmic heavy metal sensor</fullName>
    </recommendedName>
</protein>
<accession>A0ABT3N8U8</accession>
<evidence type="ECO:0008006" key="5">
    <source>
        <dbReference type="Google" id="ProtNLM"/>
    </source>
</evidence>
<keyword evidence="2" id="KW-0732">Signal</keyword>
<dbReference type="RefSeq" id="WP_265424746.1">
    <property type="nucleotide sequence ID" value="NZ_JAPFPW010000007.1"/>
</dbReference>
<feature type="region of interest" description="Disordered" evidence="1">
    <location>
        <begin position="103"/>
        <end position="141"/>
    </location>
</feature>
<sequence length="141" mass="17116">MYQKKQNFMRGFFFLFMIFFLSLPAFAQPGREFQHPRDSEQNVSLLEKKLGLEPWQKEALQPLLQEMMEKRHHQWQKLHETMKTEMQALDAEEDARLQKILRPEQLASFRKHREERQQKVMGRHENRKPMHPGTRNIPMSD</sequence>
<evidence type="ECO:0000313" key="3">
    <source>
        <dbReference type="EMBL" id="MCW7753877.1"/>
    </source>
</evidence>
<feature type="signal peptide" evidence="2">
    <location>
        <begin position="1"/>
        <end position="27"/>
    </location>
</feature>
<proteinExistence type="predicted"/>
<name>A0ABT3N8U8_9BACT</name>